<organism evidence="8 9">
    <name type="scientific">Phoxinus phoxinus</name>
    <name type="common">Eurasian minnow</name>
    <dbReference type="NCBI Taxonomy" id="58324"/>
    <lineage>
        <taxon>Eukaryota</taxon>
        <taxon>Metazoa</taxon>
        <taxon>Chordata</taxon>
        <taxon>Craniata</taxon>
        <taxon>Vertebrata</taxon>
        <taxon>Euteleostomi</taxon>
        <taxon>Actinopterygii</taxon>
        <taxon>Neopterygii</taxon>
        <taxon>Teleostei</taxon>
        <taxon>Ostariophysi</taxon>
        <taxon>Cypriniformes</taxon>
        <taxon>Leuciscidae</taxon>
        <taxon>Phoxininae</taxon>
        <taxon>Phoxinus</taxon>
    </lineage>
</organism>
<dbReference type="AlphaFoldDB" id="A0AAN9CDL6"/>
<dbReference type="GO" id="GO:0009374">
    <property type="term" value="F:biotin binding"/>
    <property type="evidence" value="ECO:0007669"/>
    <property type="project" value="InterPro"/>
</dbReference>
<dbReference type="PROSITE" id="PS51326">
    <property type="entry name" value="AVIDIN_2"/>
    <property type="match status" value="1"/>
</dbReference>
<evidence type="ECO:0000256" key="1">
    <source>
        <dbReference type="ARBA" id="ARBA00004613"/>
    </source>
</evidence>
<dbReference type="InterPro" id="IPR005468">
    <property type="entry name" value="Avidin/str"/>
</dbReference>
<keyword evidence="9" id="KW-1185">Reference proteome</keyword>
<keyword evidence="4" id="KW-0732">Signal</keyword>
<keyword evidence="7" id="KW-0092">Biotin</keyword>
<dbReference type="PANTHER" id="PTHR34399">
    <property type="entry name" value="AVIDIN-RELATED"/>
    <property type="match status" value="1"/>
</dbReference>
<sequence length="137" mass="15364">MEKGKGVNVTGKWTNELGSVMTLKENKKHQISGTYKNEAEFKFSNKKESDGPGESADLVGYTNTHLSKDKILTTTITFCMAWKDEGSCSAFSGQIFQDDKGADVMKTTWLLHSPVESQTHNWEATRVGENTFHRIKE</sequence>
<gene>
    <name evidence="8" type="ORF">R3I93_019918</name>
</gene>
<keyword evidence="5" id="KW-1015">Disulfide bond</keyword>
<dbReference type="GO" id="GO:0005576">
    <property type="term" value="C:extracellular region"/>
    <property type="evidence" value="ECO:0007669"/>
    <property type="project" value="UniProtKB-SubCell"/>
</dbReference>
<keyword evidence="6" id="KW-0325">Glycoprotein</keyword>
<evidence type="ECO:0000256" key="7">
    <source>
        <dbReference type="ARBA" id="ARBA00023267"/>
    </source>
</evidence>
<evidence type="ECO:0000256" key="2">
    <source>
        <dbReference type="ARBA" id="ARBA00006297"/>
    </source>
</evidence>
<evidence type="ECO:0000256" key="3">
    <source>
        <dbReference type="ARBA" id="ARBA00022525"/>
    </source>
</evidence>
<keyword evidence="3" id="KW-0964">Secreted</keyword>
<dbReference type="EMBL" id="JAYKXH010000021">
    <property type="protein sequence ID" value="KAK7130426.1"/>
    <property type="molecule type" value="Genomic_DNA"/>
</dbReference>
<dbReference type="InterPro" id="IPR036896">
    <property type="entry name" value="Avidin-like_sf"/>
</dbReference>
<comment type="caution">
    <text evidence="8">The sequence shown here is derived from an EMBL/GenBank/DDBJ whole genome shotgun (WGS) entry which is preliminary data.</text>
</comment>
<evidence type="ECO:0000313" key="8">
    <source>
        <dbReference type="EMBL" id="KAK7130426.1"/>
    </source>
</evidence>
<dbReference type="InterPro" id="IPR051764">
    <property type="entry name" value="Avidin/Streptavidin-rel"/>
</dbReference>
<proteinExistence type="inferred from homology"/>
<evidence type="ECO:0000256" key="5">
    <source>
        <dbReference type="ARBA" id="ARBA00023157"/>
    </source>
</evidence>
<dbReference type="PANTHER" id="PTHR34399:SF3">
    <property type="entry name" value="AVID PROTEIN-RELATED"/>
    <property type="match status" value="1"/>
</dbReference>
<dbReference type="SUPFAM" id="SSF50876">
    <property type="entry name" value="Avidin/streptavidin"/>
    <property type="match status" value="1"/>
</dbReference>
<dbReference type="Gene3D" id="2.40.128.30">
    <property type="entry name" value="Avidin-like"/>
    <property type="match status" value="1"/>
</dbReference>
<dbReference type="InterPro" id="IPR005469">
    <property type="entry name" value="Avidin"/>
</dbReference>
<evidence type="ECO:0000256" key="6">
    <source>
        <dbReference type="ARBA" id="ARBA00023180"/>
    </source>
</evidence>
<dbReference type="PRINTS" id="PR00709">
    <property type="entry name" value="AVIDIN"/>
</dbReference>
<accession>A0AAN9CDL6</accession>
<protein>
    <recommendedName>
        <fullName evidence="10">Avidin</fullName>
    </recommendedName>
</protein>
<evidence type="ECO:0000256" key="4">
    <source>
        <dbReference type="ARBA" id="ARBA00022729"/>
    </source>
</evidence>
<comment type="similarity">
    <text evidence="2">Belongs to the avidin/streptavidin family.</text>
</comment>
<evidence type="ECO:0008006" key="10">
    <source>
        <dbReference type="Google" id="ProtNLM"/>
    </source>
</evidence>
<dbReference type="Proteomes" id="UP001364617">
    <property type="component" value="Unassembled WGS sequence"/>
</dbReference>
<evidence type="ECO:0000313" key="9">
    <source>
        <dbReference type="Proteomes" id="UP001364617"/>
    </source>
</evidence>
<dbReference type="Pfam" id="PF01382">
    <property type="entry name" value="Avidin"/>
    <property type="match status" value="1"/>
</dbReference>
<reference evidence="8 9" key="1">
    <citation type="submission" date="2024-02" db="EMBL/GenBank/DDBJ databases">
        <title>Chromosome-level genome assembly of the Eurasian Minnow (Phoxinus phoxinus).</title>
        <authorList>
            <person name="Oriowo T.O."/>
            <person name="Martin S."/>
            <person name="Stange M."/>
            <person name="Chrysostomakis Y."/>
            <person name="Brown T."/>
            <person name="Winkler S."/>
            <person name="Kukowka S."/>
            <person name="Myers E.W."/>
            <person name="Bohne A."/>
        </authorList>
    </citation>
    <scope>NUCLEOTIDE SEQUENCE [LARGE SCALE GENOMIC DNA]</scope>
    <source>
        <strain evidence="8">ZFMK-TIS-60720</strain>
        <tissue evidence="8">Whole Organism</tissue>
    </source>
</reference>
<name>A0AAN9CDL6_9TELE</name>
<comment type="subcellular location">
    <subcellularLocation>
        <location evidence="1">Secreted</location>
    </subcellularLocation>
</comment>